<comment type="cofactor">
    <cofactor evidence="1 7">
        <name>Mg(2+)</name>
        <dbReference type="ChEBI" id="CHEBI:18420"/>
    </cofactor>
</comment>
<comment type="miscellaneous">
    <text evidence="7">The a and c carboxylates of cobyrinate are activated for nucleophilic attack via formation of a phosphorylated intermediate by ATP. CbiA catalyzes first the amidation of the c-carboxylate, and then that of the a-carboxylate.</text>
</comment>
<dbReference type="InterPro" id="IPR027417">
    <property type="entry name" value="P-loop_NTPase"/>
</dbReference>
<dbReference type="Gene3D" id="3.40.50.300">
    <property type="entry name" value="P-loop containing nucleotide triphosphate hydrolases"/>
    <property type="match status" value="1"/>
</dbReference>
<keyword evidence="11" id="KW-1185">Reference proteome</keyword>
<feature type="domain" description="CobB/CobQ-like glutamine amidotransferase" evidence="9">
    <location>
        <begin position="242"/>
        <end position="431"/>
    </location>
</feature>
<dbReference type="Gene3D" id="3.40.50.880">
    <property type="match status" value="1"/>
</dbReference>
<comment type="caution">
    <text evidence="10">The sequence shown here is derived from an EMBL/GenBank/DDBJ whole genome shotgun (WGS) entry which is preliminary data.</text>
</comment>
<dbReference type="InterPro" id="IPR004484">
    <property type="entry name" value="CbiA/CobB_synth"/>
</dbReference>
<dbReference type="PANTHER" id="PTHR43873:SF1">
    <property type="entry name" value="COBYRINATE A,C-DIAMIDE SYNTHASE"/>
    <property type="match status" value="1"/>
</dbReference>
<dbReference type="HAMAP" id="MF_00027">
    <property type="entry name" value="CobB_CbiA"/>
    <property type="match status" value="1"/>
</dbReference>
<evidence type="ECO:0000256" key="1">
    <source>
        <dbReference type="ARBA" id="ARBA00001946"/>
    </source>
</evidence>
<dbReference type="EC" id="6.3.5.11" evidence="7"/>
<dbReference type="InterPro" id="IPR002586">
    <property type="entry name" value="CobQ/CobB/MinD/ParA_Nub-bd_dom"/>
</dbReference>
<dbReference type="Proteomes" id="UP001600165">
    <property type="component" value="Unassembled WGS sequence"/>
</dbReference>
<comment type="similarity">
    <text evidence="7">Belongs to the CobB/CbiA family.</text>
</comment>
<protein>
    <recommendedName>
        <fullName evidence="7">Cobyrinate a,c-diamide synthase</fullName>
        <ecNumber evidence="7">6.3.5.11</ecNumber>
    </recommendedName>
    <alternativeName>
        <fullName evidence="7">Cobyrinic acid a,c-diamide synthetase</fullName>
    </alternativeName>
</protein>
<evidence type="ECO:0000313" key="10">
    <source>
        <dbReference type="EMBL" id="MFE4105424.1"/>
    </source>
</evidence>
<evidence type="ECO:0000256" key="2">
    <source>
        <dbReference type="ARBA" id="ARBA00022598"/>
    </source>
</evidence>
<dbReference type="EMBL" id="JBHZOL010000023">
    <property type="protein sequence ID" value="MFE4105424.1"/>
    <property type="molecule type" value="Genomic_DNA"/>
</dbReference>
<keyword evidence="4 7" id="KW-0067">ATP-binding</keyword>
<evidence type="ECO:0000256" key="3">
    <source>
        <dbReference type="ARBA" id="ARBA00022741"/>
    </source>
</evidence>
<feature type="active site" description="Nucleophile" evidence="7">
    <location>
        <position position="324"/>
    </location>
</feature>
<keyword evidence="7" id="KW-0169">Cobalamin biosynthesis</keyword>
<proteinExistence type="inferred from homology"/>
<dbReference type="PANTHER" id="PTHR43873">
    <property type="entry name" value="COBYRINATE A,C-DIAMIDE SYNTHASE"/>
    <property type="match status" value="1"/>
</dbReference>
<evidence type="ECO:0000256" key="7">
    <source>
        <dbReference type="HAMAP-Rule" id="MF_00027"/>
    </source>
</evidence>
<organism evidence="10 11">
    <name type="scientific">Almyronema epifaneia S1</name>
    <dbReference type="NCBI Taxonomy" id="2991925"/>
    <lineage>
        <taxon>Bacteria</taxon>
        <taxon>Bacillati</taxon>
        <taxon>Cyanobacteriota</taxon>
        <taxon>Cyanophyceae</taxon>
        <taxon>Nodosilineales</taxon>
        <taxon>Nodosilineaceae</taxon>
        <taxon>Almyronema</taxon>
        <taxon>Almyronema epifaneia</taxon>
    </lineage>
</organism>
<evidence type="ECO:0000313" key="11">
    <source>
        <dbReference type="Proteomes" id="UP001600165"/>
    </source>
</evidence>
<dbReference type="NCBIfam" id="TIGR00379">
    <property type="entry name" value="cobB"/>
    <property type="match status" value="1"/>
</dbReference>
<comment type="catalytic activity">
    <reaction evidence="7">
        <text>cob(II)yrinate + 2 L-glutamine + 2 ATP + 2 H2O = cob(II)yrinate a,c diamide + 2 L-glutamate + 2 ADP + 2 phosphate + 2 H(+)</text>
        <dbReference type="Rhea" id="RHEA:26289"/>
        <dbReference type="ChEBI" id="CHEBI:15377"/>
        <dbReference type="ChEBI" id="CHEBI:15378"/>
        <dbReference type="ChEBI" id="CHEBI:29985"/>
        <dbReference type="ChEBI" id="CHEBI:30616"/>
        <dbReference type="ChEBI" id="CHEBI:43474"/>
        <dbReference type="ChEBI" id="CHEBI:58359"/>
        <dbReference type="ChEBI" id="CHEBI:58537"/>
        <dbReference type="ChEBI" id="CHEBI:58894"/>
        <dbReference type="ChEBI" id="CHEBI:456216"/>
        <dbReference type="EC" id="6.3.5.11"/>
    </reaction>
</comment>
<evidence type="ECO:0000256" key="4">
    <source>
        <dbReference type="ARBA" id="ARBA00022840"/>
    </source>
</evidence>
<keyword evidence="6 7" id="KW-0315">Glutamine amidotransferase</keyword>
<dbReference type="InterPro" id="IPR029062">
    <property type="entry name" value="Class_I_gatase-like"/>
</dbReference>
<keyword evidence="3 7" id="KW-0547">Nucleotide-binding</keyword>
<reference evidence="10 11" key="1">
    <citation type="submission" date="2024-10" db="EMBL/GenBank/DDBJ databases">
        <authorList>
            <person name="Ratan Roy A."/>
            <person name="Morales Sandoval P.H."/>
            <person name="De Los Santos Villalobos S."/>
            <person name="Chakraborty S."/>
            <person name="Mukherjee J."/>
        </authorList>
    </citation>
    <scope>NUCLEOTIDE SEQUENCE [LARGE SCALE GENOMIC DNA]</scope>
    <source>
        <strain evidence="10 11">S1</strain>
    </source>
</reference>
<dbReference type="PROSITE" id="PS51274">
    <property type="entry name" value="GATASE_COBBQ"/>
    <property type="match status" value="1"/>
</dbReference>
<comment type="function">
    <text evidence="7">Catalyzes the ATP-dependent amidation of the two carboxylate groups at positions a and c of cobyrinate, using either L-glutamine or ammonia as the nitrogen source.</text>
</comment>
<gene>
    <name evidence="7" type="primary">cbiA</name>
    <name evidence="10" type="ORF">ACFVKH_03975</name>
</gene>
<keyword evidence="2 7" id="KW-0436">Ligase</keyword>
<dbReference type="Pfam" id="PF07685">
    <property type="entry name" value="GATase_3"/>
    <property type="match status" value="1"/>
</dbReference>
<dbReference type="CDD" id="cd03130">
    <property type="entry name" value="GATase1_CobB"/>
    <property type="match status" value="1"/>
</dbReference>
<feature type="site" description="Increases nucleophilicity of active site Cys" evidence="7">
    <location>
        <position position="425"/>
    </location>
</feature>
<dbReference type="SUPFAM" id="SSF52317">
    <property type="entry name" value="Class I glutamine amidotransferase-like"/>
    <property type="match status" value="1"/>
</dbReference>
<comment type="pathway">
    <text evidence="7">Cofactor biosynthesis; adenosylcobalamin biosynthesis; cob(II)yrinate a,c-diamide from sirohydrochlorin (anaerobic route): step 10/10.</text>
</comment>
<dbReference type="SUPFAM" id="SSF52540">
    <property type="entry name" value="P-loop containing nucleoside triphosphate hydrolases"/>
    <property type="match status" value="1"/>
</dbReference>
<name>A0ABW6IBA4_9CYAN</name>
<keyword evidence="5 7" id="KW-0460">Magnesium</keyword>
<evidence type="ECO:0000256" key="6">
    <source>
        <dbReference type="ARBA" id="ARBA00022962"/>
    </source>
</evidence>
<sequence>MGLVIAGERSGVGKTTVTLALLAALDQGVQSFKVGPDYIDPMFHQAVTGRPCYNLDPVLTSAAYVQRCYQRYSQTAPYALVEGVMGLFDGAGGYQDWGSTADVARSLQLPVLLVIDASRLSHSVAAIVQGYRTLDARLQFAGVVLNRVASDRHLDLLKAAIAPLNVPILGFLRRHQNIELPSRHLGLVPTAELPTLRQTLAQLATLGKTCFDWPRLTPLLRSPVTTQVRLPEAQFQPIPVRLAVARDRAFSFYYAENLALLEALGAQLINWSPLSDPKLPEDSQGLYLGGGFPELFAAELAANGAALLTVKTALAQQLPVYAECGGLMYLCQQLQDFEQRPWPMVGSLPAAVQMSARLTLGYRQATVCQSTPLLAAGTQIWGHEFHRSVIQPAPVDPIYSLQGHGLSNPVLEGWRHHQIHASYLHLHWGDRPEIPYRFLQACQQFGRS</sequence>
<dbReference type="InterPro" id="IPR011698">
    <property type="entry name" value="GATase_3"/>
</dbReference>
<feature type="domain" description="CobQ/CobB/MinD/ParA nucleotide binding" evidence="8">
    <location>
        <begin position="3"/>
        <end position="185"/>
    </location>
</feature>
<evidence type="ECO:0000259" key="8">
    <source>
        <dbReference type="Pfam" id="PF01656"/>
    </source>
</evidence>
<comment type="domain">
    <text evidence="7">Comprises of two domains. The C-terminal domain contains the binding site for glutamine and catalyzes the hydrolysis of this substrate to glutamate and ammonia. The N-terminal domain is anticipated to bind ATP and cobyrinate and catalyzes the ultimate synthesis of the diamide product. The ammonia produced via the glutaminase domain is probably translocated to the adjacent domain via a molecular tunnel, where it reacts with an activated intermediate.</text>
</comment>
<evidence type="ECO:0000256" key="5">
    <source>
        <dbReference type="ARBA" id="ARBA00022842"/>
    </source>
</evidence>
<dbReference type="RefSeq" id="WP_377961954.1">
    <property type="nucleotide sequence ID" value="NZ_JBHZOL010000023.1"/>
</dbReference>
<evidence type="ECO:0000259" key="9">
    <source>
        <dbReference type="Pfam" id="PF07685"/>
    </source>
</evidence>
<accession>A0ABW6IBA4</accession>
<dbReference type="Pfam" id="PF01656">
    <property type="entry name" value="CbiA"/>
    <property type="match status" value="1"/>
</dbReference>
<dbReference type="NCBIfam" id="NF002204">
    <property type="entry name" value="PRK01077.1"/>
    <property type="match status" value="1"/>
</dbReference>
<dbReference type="CDD" id="cd05388">
    <property type="entry name" value="CobB_N"/>
    <property type="match status" value="1"/>
</dbReference>